<organism evidence="2 3">
    <name type="scientific">Heligmosomoides polygyrus</name>
    <name type="common">Parasitic roundworm</name>
    <dbReference type="NCBI Taxonomy" id="6339"/>
    <lineage>
        <taxon>Eukaryota</taxon>
        <taxon>Metazoa</taxon>
        <taxon>Ecdysozoa</taxon>
        <taxon>Nematoda</taxon>
        <taxon>Chromadorea</taxon>
        <taxon>Rhabditida</taxon>
        <taxon>Rhabditina</taxon>
        <taxon>Rhabditomorpha</taxon>
        <taxon>Strongyloidea</taxon>
        <taxon>Heligmosomidae</taxon>
        <taxon>Heligmosomoides</taxon>
    </lineage>
</organism>
<dbReference type="WBParaSite" id="HPBE_0000460701-mRNA-1">
    <property type="protein sequence ID" value="HPBE_0000460701-mRNA-1"/>
    <property type="gene ID" value="HPBE_0000460701"/>
</dbReference>
<name>A0A183FE52_HELPZ</name>
<accession>A0A183FE52</accession>
<dbReference type="Proteomes" id="UP000050761">
    <property type="component" value="Unassembled WGS sequence"/>
</dbReference>
<accession>A0A3P7WLC0</accession>
<proteinExistence type="predicted"/>
<reference evidence="3" key="2">
    <citation type="submission" date="2019-09" db="UniProtKB">
        <authorList>
            <consortium name="WormBaseParasite"/>
        </authorList>
    </citation>
    <scope>IDENTIFICATION</scope>
</reference>
<evidence type="ECO:0000313" key="1">
    <source>
        <dbReference type="EMBL" id="VDO61811.1"/>
    </source>
</evidence>
<reference evidence="1 2" key="1">
    <citation type="submission" date="2018-11" db="EMBL/GenBank/DDBJ databases">
        <authorList>
            <consortium name="Pathogen Informatics"/>
        </authorList>
    </citation>
    <scope>NUCLEOTIDE SEQUENCE [LARGE SCALE GENOMIC DNA]</scope>
</reference>
<sequence length="172" mass="19472">MQLATARHQNVGCEEENLAAQGKKQVLSTPRHALGSVKNVPLLFEDNDDSVEECNLVETRTDGAHNYLLAESNVKLVDAENDDEYFQKLLSVESYRGLPDIDEEDLTVESCGPDREPENYDHIINNGDPVLTEDSPSFPYEMPNQYVLENARNNTLEEMEKLFDSFADVIMF</sequence>
<keyword evidence="2" id="KW-1185">Reference proteome</keyword>
<dbReference type="EMBL" id="UZAH01025337">
    <property type="protein sequence ID" value="VDO61811.1"/>
    <property type="molecule type" value="Genomic_DNA"/>
</dbReference>
<protein>
    <submittedName>
        <fullName evidence="3">Ovule protein</fullName>
    </submittedName>
</protein>
<dbReference type="AlphaFoldDB" id="A0A183FE52"/>
<evidence type="ECO:0000313" key="2">
    <source>
        <dbReference type="Proteomes" id="UP000050761"/>
    </source>
</evidence>
<evidence type="ECO:0000313" key="3">
    <source>
        <dbReference type="WBParaSite" id="HPBE_0000460701-mRNA-1"/>
    </source>
</evidence>
<dbReference type="OrthoDB" id="5806098at2759"/>
<gene>
    <name evidence="1" type="ORF">HPBE_LOCUS4608</name>
</gene>